<dbReference type="AlphaFoldDB" id="A0A3N4MK69"/>
<dbReference type="EMBL" id="RPFL01000043">
    <property type="protein sequence ID" value="RPD83951.1"/>
    <property type="molecule type" value="Genomic_DNA"/>
</dbReference>
<evidence type="ECO:0000313" key="1">
    <source>
        <dbReference type="EMBL" id="RPD83951.1"/>
    </source>
</evidence>
<dbReference type="Proteomes" id="UP000272412">
    <property type="component" value="Unassembled WGS sequence"/>
</dbReference>
<keyword evidence="2" id="KW-1185">Reference proteome</keyword>
<reference evidence="1 2" key="1">
    <citation type="submission" date="2018-11" db="EMBL/GenBank/DDBJ databases">
        <title>Neisseria weixii sp. nov. isolated from the rectal contents of plateau pika (Ochotona cruzoniae).</title>
        <authorList>
            <person name="Zhang G."/>
        </authorList>
    </citation>
    <scope>NUCLEOTIDE SEQUENCE [LARGE SCALE GENOMIC DNA]</scope>
    <source>
        <strain evidence="1 2">10009</strain>
    </source>
</reference>
<protein>
    <submittedName>
        <fullName evidence="1">Uncharacterized protein</fullName>
    </submittedName>
</protein>
<comment type="caution">
    <text evidence="1">The sequence shown here is derived from an EMBL/GenBank/DDBJ whole genome shotgun (WGS) entry which is preliminary data.</text>
</comment>
<name>A0A3N4MK69_9NEIS</name>
<proteinExistence type="predicted"/>
<evidence type="ECO:0000313" key="2">
    <source>
        <dbReference type="Proteomes" id="UP000272412"/>
    </source>
</evidence>
<gene>
    <name evidence="1" type="ORF">EGK74_11625</name>
</gene>
<accession>A0A3N4MK69</accession>
<organism evidence="1 2">
    <name type="scientific">Neisseria weixii</name>
    <dbReference type="NCBI Taxonomy" id="1853276"/>
    <lineage>
        <taxon>Bacteria</taxon>
        <taxon>Pseudomonadati</taxon>
        <taxon>Pseudomonadota</taxon>
        <taxon>Betaproteobacteria</taxon>
        <taxon>Neisseriales</taxon>
        <taxon>Neisseriaceae</taxon>
        <taxon>Neisseria</taxon>
    </lineage>
</organism>
<sequence>MPRRPVLNETVLQNFLEKRPLVSLTEIGHAFGLSDNQSVKARLNKIPTVWRRIDDEFLAWVKN</sequence>